<dbReference type="Gene3D" id="3.20.20.30">
    <property type="entry name" value="Luciferase-like domain"/>
    <property type="match status" value="1"/>
</dbReference>
<dbReference type="Pfam" id="PF00296">
    <property type="entry name" value="Bac_luciferase"/>
    <property type="match status" value="1"/>
</dbReference>
<keyword evidence="4" id="KW-1185">Reference proteome</keyword>
<name>A0ABQ2JR78_9SPHN</name>
<dbReference type="PANTHER" id="PTHR43244">
    <property type="match status" value="1"/>
</dbReference>
<protein>
    <submittedName>
        <fullName evidence="3">5,10-methylenetetrahydromethanopterin reductase</fullName>
    </submittedName>
</protein>
<organism evidence="3 4">
    <name type="scientific">Novosphingobium indicum</name>
    <dbReference type="NCBI Taxonomy" id="462949"/>
    <lineage>
        <taxon>Bacteria</taxon>
        <taxon>Pseudomonadati</taxon>
        <taxon>Pseudomonadota</taxon>
        <taxon>Alphaproteobacteria</taxon>
        <taxon>Sphingomonadales</taxon>
        <taxon>Sphingomonadaceae</taxon>
        <taxon>Novosphingobium</taxon>
    </lineage>
</organism>
<dbReference type="PANTHER" id="PTHR43244:SF1">
    <property type="entry name" value="5,10-METHYLENETETRAHYDROMETHANOPTERIN REDUCTASE"/>
    <property type="match status" value="1"/>
</dbReference>
<dbReference type="RefSeq" id="WP_188820069.1">
    <property type="nucleotide sequence ID" value="NZ_BMLK01000011.1"/>
</dbReference>
<reference evidence="4" key="1">
    <citation type="journal article" date="2019" name="Int. J. Syst. Evol. Microbiol.">
        <title>The Global Catalogue of Microorganisms (GCM) 10K type strain sequencing project: providing services to taxonomists for standard genome sequencing and annotation.</title>
        <authorList>
            <consortium name="The Broad Institute Genomics Platform"/>
            <consortium name="The Broad Institute Genome Sequencing Center for Infectious Disease"/>
            <person name="Wu L."/>
            <person name="Ma J."/>
        </authorList>
    </citation>
    <scope>NUCLEOTIDE SEQUENCE [LARGE SCALE GENOMIC DNA]</scope>
    <source>
        <strain evidence="4">CGMCC 1.6784</strain>
    </source>
</reference>
<dbReference type="SUPFAM" id="SSF51679">
    <property type="entry name" value="Bacterial luciferase-like"/>
    <property type="match status" value="1"/>
</dbReference>
<dbReference type="InterPro" id="IPR011251">
    <property type="entry name" value="Luciferase-like_dom"/>
</dbReference>
<dbReference type="InterPro" id="IPR036661">
    <property type="entry name" value="Luciferase-like_sf"/>
</dbReference>
<dbReference type="EMBL" id="BMLK01000011">
    <property type="protein sequence ID" value="GGN52214.1"/>
    <property type="molecule type" value="Genomic_DNA"/>
</dbReference>
<gene>
    <name evidence="3" type="primary">mer</name>
    <name evidence="3" type="ORF">GCM10011349_25440</name>
</gene>
<accession>A0ABQ2JR78</accession>
<evidence type="ECO:0000313" key="3">
    <source>
        <dbReference type="EMBL" id="GGN52214.1"/>
    </source>
</evidence>
<evidence type="ECO:0000313" key="4">
    <source>
        <dbReference type="Proteomes" id="UP000605099"/>
    </source>
</evidence>
<dbReference type="Proteomes" id="UP000605099">
    <property type="component" value="Unassembled WGS sequence"/>
</dbReference>
<proteinExistence type="predicted"/>
<dbReference type="InterPro" id="IPR050564">
    <property type="entry name" value="F420-G6PD/mer"/>
</dbReference>
<evidence type="ECO:0000259" key="2">
    <source>
        <dbReference type="Pfam" id="PF00296"/>
    </source>
</evidence>
<feature type="domain" description="Luciferase-like" evidence="2">
    <location>
        <begin position="12"/>
        <end position="258"/>
    </location>
</feature>
<comment type="caution">
    <text evidence="3">The sequence shown here is derived from an EMBL/GenBank/DDBJ whole genome shotgun (WGS) entry which is preliminary data.</text>
</comment>
<evidence type="ECO:0000256" key="1">
    <source>
        <dbReference type="ARBA" id="ARBA00023002"/>
    </source>
</evidence>
<sequence length="333" mass="35095">MKLGICSMWGDSLDVFRNEVRLASDLGFDLVTVGDSPAGWHELHVSLTLAALEAPRARLAPLVTSPFMRHPIVTTAALCSIDDLSGGRVALGLATGGSTVMAIGRPPATQSEIRAELAALRGLFAGEPVEWNGAQVKAPRFARRIPIYYSAFGPKALALAGEQADGVILFAGERHLDGLHDRIAAVHRAAEAVGRDPAEIDIWAVSYASVRESRAQAIDDLKAFIVVNGMAMRTPAALAQVPSQLRSKIDELHARYDPSEHVVVGGRNVALMDELGLTEFLSGFDTFAGTVESATAMLGALAAMGVSTFIAALPGHAAPLETIKGLAQARSAM</sequence>
<keyword evidence="1" id="KW-0560">Oxidoreductase</keyword>